<evidence type="ECO:0000313" key="1">
    <source>
        <dbReference type="EMBL" id="EJW96462.1"/>
    </source>
</evidence>
<organism evidence="1">
    <name type="scientific">gut metagenome</name>
    <dbReference type="NCBI Taxonomy" id="749906"/>
    <lineage>
        <taxon>unclassified sequences</taxon>
        <taxon>metagenomes</taxon>
        <taxon>organismal metagenomes</taxon>
    </lineage>
</organism>
<comment type="caution">
    <text evidence="1">The sequence shown here is derived from an EMBL/GenBank/DDBJ whole genome shotgun (WGS) entry which is preliminary data.</text>
</comment>
<sequence>MWRDMREDTLIAKKGYMVKTWTDPFRFQREAGYYSADVSFTTKDGQLLQKDDVLGNDGKLSLNISCEQMLQQTSGAIGEYTVVPYDQWKPSLDGYFYFRATEEMAKFVGNDPAKGVF</sequence>
<protein>
    <submittedName>
        <fullName evidence="1">Uncharacterized protein</fullName>
    </submittedName>
</protein>
<reference evidence="1" key="1">
    <citation type="journal article" date="2012" name="PLoS ONE">
        <title>Gene sets for utilization of primary and secondary nutrition supplies in the distal gut of endangered iberian lynx.</title>
        <authorList>
            <person name="Alcaide M."/>
            <person name="Messina E."/>
            <person name="Richter M."/>
            <person name="Bargiela R."/>
            <person name="Peplies J."/>
            <person name="Huws S.A."/>
            <person name="Newbold C.J."/>
            <person name="Golyshin P.N."/>
            <person name="Simon M.A."/>
            <person name="Lopez G."/>
            <person name="Yakimov M.M."/>
            <person name="Ferrer M."/>
        </authorList>
    </citation>
    <scope>NUCLEOTIDE SEQUENCE</scope>
</reference>
<proteinExistence type="predicted"/>
<accession>J9G3R1</accession>
<dbReference type="EMBL" id="AMCI01005275">
    <property type="protein sequence ID" value="EJW96462.1"/>
    <property type="molecule type" value="Genomic_DNA"/>
</dbReference>
<dbReference type="AlphaFoldDB" id="J9G3R1"/>
<gene>
    <name evidence="1" type="ORF">EVA_15432</name>
</gene>
<name>J9G3R1_9ZZZZ</name>